<evidence type="ECO:0000256" key="1">
    <source>
        <dbReference type="ARBA" id="ARBA00004383"/>
    </source>
</evidence>
<dbReference type="PANTHER" id="PTHR33446:SF2">
    <property type="entry name" value="PROTEIN TONB"/>
    <property type="match status" value="1"/>
</dbReference>
<evidence type="ECO:0000313" key="11">
    <source>
        <dbReference type="EMBL" id="KAA9048468.1"/>
    </source>
</evidence>
<dbReference type="FunFam" id="3.30.1150.10:FF:000002">
    <property type="entry name" value="Energy transducer TonB"/>
    <property type="match status" value="1"/>
</dbReference>
<dbReference type="AlphaFoldDB" id="A0A1Y4VN83"/>
<proteinExistence type="inferred from homology"/>
<evidence type="ECO:0000313" key="17">
    <source>
        <dbReference type="Proteomes" id="UP000327007"/>
    </source>
</evidence>
<evidence type="ECO:0000313" key="16">
    <source>
        <dbReference type="Proteomes" id="UP000196036"/>
    </source>
</evidence>
<keyword evidence="4" id="KW-1003">Cell membrane</keyword>
<reference evidence="15" key="2">
    <citation type="journal article" date="2018" name="BMC Genomics">
        <title>Whole genome sequencing and function prediction of 133 gut anaerobes isolated from chicken caecum in pure cultures.</title>
        <authorList>
            <person name="Medvecky M."/>
            <person name="Cejkova D."/>
            <person name="Polansky O."/>
            <person name="Karasova D."/>
            <person name="Kubasova T."/>
            <person name="Cizek A."/>
            <person name="Rychlik I."/>
        </authorList>
    </citation>
    <scope>NUCLEOTIDE SEQUENCE</scope>
    <source>
        <strain evidence="15">An109</strain>
    </source>
</reference>
<evidence type="ECO:0000313" key="18">
    <source>
        <dbReference type="Proteomes" id="UP000435059"/>
    </source>
</evidence>
<comment type="subcellular location">
    <subcellularLocation>
        <location evidence="1">Cell inner membrane</location>
        <topology evidence="1">Single-pass membrane protein</topology>
        <orientation evidence="1">Periplasmic side</orientation>
    </subcellularLocation>
</comment>
<evidence type="ECO:0000256" key="4">
    <source>
        <dbReference type="ARBA" id="ARBA00022475"/>
    </source>
</evidence>
<accession>A0A1Y4VN83</accession>
<name>A0A1Y4VN83_9BACE</name>
<dbReference type="Pfam" id="PF03544">
    <property type="entry name" value="TonB_C"/>
    <property type="match status" value="1"/>
</dbReference>
<evidence type="ECO:0000313" key="14">
    <source>
        <dbReference type="EMBL" id="MCA4522434.1"/>
    </source>
</evidence>
<dbReference type="Proteomes" id="UP001197958">
    <property type="component" value="Unassembled WGS sequence"/>
</dbReference>
<keyword evidence="7" id="KW-0653">Protein transport</keyword>
<dbReference type="EMBL" id="VYQC01000003">
    <property type="protein sequence ID" value="KAA9048468.1"/>
    <property type="molecule type" value="Genomic_DNA"/>
</dbReference>
<dbReference type="GO" id="GO:0031992">
    <property type="term" value="F:energy transducer activity"/>
    <property type="evidence" value="ECO:0007669"/>
    <property type="project" value="TreeGrafter"/>
</dbReference>
<organism evidence="12 18">
    <name type="scientific">Bacteroides xylanisolvens</name>
    <dbReference type="NCBI Taxonomy" id="371601"/>
    <lineage>
        <taxon>Bacteria</taxon>
        <taxon>Pseudomonadati</taxon>
        <taxon>Bacteroidota</taxon>
        <taxon>Bacteroidia</taxon>
        <taxon>Bacteroidales</taxon>
        <taxon>Bacteroidaceae</taxon>
        <taxon>Bacteroides</taxon>
    </lineage>
</organism>
<evidence type="ECO:0000256" key="2">
    <source>
        <dbReference type="ARBA" id="ARBA00006555"/>
    </source>
</evidence>
<dbReference type="Gene3D" id="3.30.1150.10">
    <property type="match status" value="1"/>
</dbReference>
<evidence type="ECO:0000256" key="7">
    <source>
        <dbReference type="ARBA" id="ARBA00022927"/>
    </source>
</evidence>
<evidence type="ECO:0000313" key="12">
    <source>
        <dbReference type="EMBL" id="KAB6087454.1"/>
    </source>
</evidence>
<dbReference type="GO" id="GO:0015031">
    <property type="term" value="P:protein transport"/>
    <property type="evidence" value="ECO:0007669"/>
    <property type="project" value="UniProtKB-KW"/>
</dbReference>
<gene>
    <name evidence="15" type="ORF">B5E52_07540</name>
    <name evidence="11" type="ORF">F6S82_06520</name>
    <name evidence="12" type="ORF">GA574_12910</name>
    <name evidence="13" type="ORF">GAZ26_11235</name>
    <name evidence="14" type="ORF">LDZ35_04310</name>
</gene>
<evidence type="ECO:0000313" key="19">
    <source>
        <dbReference type="Proteomes" id="UP000471447"/>
    </source>
</evidence>
<reference evidence="11" key="6">
    <citation type="submission" date="2019-09" db="EMBL/GenBank/DDBJ databases">
        <authorList>
            <person name="Ross B.D."/>
            <person name="Verster A.J."/>
            <person name="Radey M.C."/>
            <person name="Schmidtke D.T."/>
            <person name="Pope C.E."/>
            <person name="Hoffman L.R."/>
            <person name="Hajjar A.M."/>
            <person name="Peterson S.B."/>
            <person name="Borenstein E."/>
            <person name="Mougous J.D."/>
        </authorList>
    </citation>
    <scope>NUCLEOTIDE SEQUENCE</scope>
    <source>
        <strain evidence="11">H204</strain>
    </source>
</reference>
<dbReference type="InterPro" id="IPR051045">
    <property type="entry name" value="TonB-dependent_transducer"/>
</dbReference>
<feature type="domain" description="TonB C-terminal" evidence="10">
    <location>
        <begin position="185"/>
        <end position="277"/>
    </location>
</feature>
<keyword evidence="8" id="KW-1133">Transmembrane helix</keyword>
<dbReference type="PANTHER" id="PTHR33446">
    <property type="entry name" value="PROTEIN TONB-RELATED"/>
    <property type="match status" value="1"/>
</dbReference>
<evidence type="ECO:0000256" key="3">
    <source>
        <dbReference type="ARBA" id="ARBA00022448"/>
    </source>
</evidence>
<evidence type="ECO:0000313" key="15">
    <source>
        <dbReference type="EMBL" id="OUQ71472.1"/>
    </source>
</evidence>
<dbReference type="Proteomes" id="UP000196036">
    <property type="component" value="Unassembled WGS sequence"/>
</dbReference>
<dbReference type="InterPro" id="IPR006260">
    <property type="entry name" value="TonB/TolA_C"/>
</dbReference>
<reference evidence="18 19" key="5">
    <citation type="journal article" date="2019" name="Nat. Med.">
        <title>A library of human gut bacterial isolates paired with longitudinal multiomics data enables mechanistic microbiome research.</title>
        <authorList>
            <person name="Poyet M."/>
            <person name="Groussin M."/>
            <person name="Gibbons S.M."/>
            <person name="Avila-Pacheco J."/>
            <person name="Jiang X."/>
            <person name="Kearney S.M."/>
            <person name="Perrotta A.R."/>
            <person name="Berdy B."/>
            <person name="Zhao S."/>
            <person name="Lieberman T.D."/>
            <person name="Swanson P.K."/>
            <person name="Smith M."/>
            <person name="Roesemann S."/>
            <person name="Alexander J.E."/>
            <person name="Rich S.A."/>
            <person name="Livny J."/>
            <person name="Vlamakis H."/>
            <person name="Clish C."/>
            <person name="Bullock K."/>
            <person name="Deik A."/>
            <person name="Scott J."/>
            <person name="Pierce K.A."/>
            <person name="Xavier R.J."/>
            <person name="Alm E.J."/>
        </authorList>
    </citation>
    <scope>NUCLEOTIDE SEQUENCE [LARGE SCALE GENOMIC DNA]</scope>
    <source>
        <strain evidence="13 19">BIOML-A7</strain>
        <strain evidence="12 18">BIOML-A74</strain>
    </source>
</reference>
<sequence length="277" mass="30165">MINDMVRGKQTCKILKEIRRQIAEANDIEFITSECQYQGDCLGTCPKCEAEVRYLEQQLERKQIAGKAITVLGISAGLIAMTPMTSCTNSANKGMNKEVSSDTTSYENLIMGEPVPTPAEDTIIASIKDAPPPPPPAPTPDDVLEGDICEEPPVVVGFVAPDISNTSLSASDTLEVAPVMPEFPGGQQALIQFLGKKIKYPTVAQGEMGPQGRVIIRFVVDKEGNVVNPKVVRSVDPYLDKEALRIINQMPKWKPGELEDGTKVAVYFTVPVMFRAQ</sequence>
<dbReference type="Proteomes" id="UP000327007">
    <property type="component" value="Unassembled WGS sequence"/>
</dbReference>
<dbReference type="Proteomes" id="UP000471447">
    <property type="component" value="Unassembled WGS sequence"/>
</dbReference>
<reference evidence="14" key="7">
    <citation type="submission" date="2023-08" db="EMBL/GenBank/DDBJ databases">
        <title>Mucin Metabolism Genes Underlie the Key Renovations of Bacteroides xylanisolvens Genomes in Captive Great Apes.</title>
        <authorList>
            <person name="Nishida A.H."/>
        </authorList>
    </citation>
    <scope>NUCLEOTIDE SEQUENCE</scope>
    <source>
        <strain evidence="14">P19.10B</strain>
    </source>
</reference>
<evidence type="ECO:0000256" key="5">
    <source>
        <dbReference type="ARBA" id="ARBA00022519"/>
    </source>
</evidence>
<evidence type="ECO:0000313" key="13">
    <source>
        <dbReference type="EMBL" id="KAB6423836.1"/>
    </source>
</evidence>
<keyword evidence="9" id="KW-0472">Membrane</keyword>
<keyword evidence="3" id="KW-0813">Transport</keyword>
<reference evidence="16" key="1">
    <citation type="submission" date="2017-04" db="EMBL/GenBank/DDBJ databases">
        <title>Function of individual gut microbiota members based on whole genome sequencing of pure cultures obtained from chicken caecum.</title>
        <authorList>
            <person name="Medvecky M."/>
            <person name="Cejkova D."/>
            <person name="Polansky O."/>
            <person name="Karasova D."/>
            <person name="Kubasova T."/>
            <person name="Cizek A."/>
            <person name="Rychlik I."/>
        </authorList>
    </citation>
    <scope>NUCLEOTIDE SEQUENCE [LARGE SCALE GENOMIC DNA]</scope>
    <source>
        <strain evidence="16">An109</strain>
    </source>
</reference>
<dbReference type="GO" id="GO:0055085">
    <property type="term" value="P:transmembrane transport"/>
    <property type="evidence" value="ECO:0007669"/>
    <property type="project" value="InterPro"/>
</dbReference>
<keyword evidence="18" id="KW-1185">Reference proteome</keyword>
<evidence type="ECO:0000256" key="9">
    <source>
        <dbReference type="ARBA" id="ARBA00023136"/>
    </source>
</evidence>
<evidence type="ECO:0000256" key="8">
    <source>
        <dbReference type="ARBA" id="ARBA00022989"/>
    </source>
</evidence>
<dbReference type="GO" id="GO:0098797">
    <property type="term" value="C:plasma membrane protein complex"/>
    <property type="evidence" value="ECO:0007669"/>
    <property type="project" value="TreeGrafter"/>
</dbReference>
<dbReference type="InterPro" id="IPR037682">
    <property type="entry name" value="TonB_C"/>
</dbReference>
<evidence type="ECO:0000256" key="6">
    <source>
        <dbReference type="ARBA" id="ARBA00022692"/>
    </source>
</evidence>
<dbReference type="EMBL" id="NFLW01000010">
    <property type="protein sequence ID" value="OUQ71472.1"/>
    <property type="molecule type" value="Genomic_DNA"/>
</dbReference>
<comment type="caution">
    <text evidence="12">The sequence shown here is derived from an EMBL/GenBank/DDBJ whole genome shotgun (WGS) entry which is preliminary data.</text>
</comment>
<dbReference type="NCBIfam" id="TIGR01352">
    <property type="entry name" value="tonB_Cterm"/>
    <property type="match status" value="1"/>
</dbReference>
<reference evidence="11" key="4">
    <citation type="journal article" date="2019" name="bioRxiv">
        <title>Acquired interbacterial defense systems protect against interspecies antagonism in the human gut microbiome.</title>
        <authorList>
            <person name="Ross B.D."/>
            <person name="Verster A.J."/>
            <person name="Radey M.C."/>
            <person name="Schmidtke D.T."/>
            <person name="Pope C.E."/>
            <person name="Hoffman L.R."/>
            <person name="Hajjar A.M."/>
            <person name="Peterson S.B."/>
            <person name="Borenstein E."/>
            <person name="Mougous J.D."/>
        </authorList>
    </citation>
    <scope>NUCLEOTIDE SEQUENCE</scope>
    <source>
        <strain evidence="11">H204</strain>
    </source>
</reference>
<dbReference type="PROSITE" id="PS52015">
    <property type="entry name" value="TONB_CTD"/>
    <property type="match status" value="1"/>
</dbReference>
<dbReference type="EMBL" id="WDCG01000009">
    <property type="protein sequence ID" value="KAB6423836.1"/>
    <property type="molecule type" value="Genomic_DNA"/>
</dbReference>
<dbReference type="SUPFAM" id="SSF74653">
    <property type="entry name" value="TolA/TonB C-terminal domain"/>
    <property type="match status" value="1"/>
</dbReference>
<dbReference type="EMBL" id="JAIWWW010000008">
    <property type="protein sequence ID" value="MCA4522434.1"/>
    <property type="molecule type" value="Genomic_DNA"/>
</dbReference>
<comment type="similarity">
    <text evidence="2">Belongs to the TonB family.</text>
</comment>
<evidence type="ECO:0000259" key="10">
    <source>
        <dbReference type="PROSITE" id="PS52015"/>
    </source>
</evidence>
<keyword evidence="5" id="KW-0997">Cell inner membrane</keyword>
<protein>
    <submittedName>
        <fullName evidence="12">Energy transducer TonB</fullName>
    </submittedName>
</protein>
<keyword evidence="6" id="KW-0812">Transmembrane</keyword>
<dbReference type="RefSeq" id="WP_008022190.1">
    <property type="nucleotide sequence ID" value="NZ_AP031409.1"/>
</dbReference>
<dbReference type="Proteomes" id="UP000435059">
    <property type="component" value="Unassembled WGS sequence"/>
</dbReference>
<dbReference type="EMBL" id="WDES01000020">
    <property type="protein sequence ID" value="KAB6087454.1"/>
    <property type="molecule type" value="Genomic_DNA"/>
</dbReference>
<reference evidence="17" key="3">
    <citation type="journal article" date="2018" name="J. Anim. Genet.">
        <title>Acquired interbacterial defense systems protect against interspecies antagonism in the human gut microbiome.</title>
        <authorList>
            <person name="Ross B.D."/>
            <person name="Verster A.J."/>
            <person name="Radey M.C."/>
            <person name="Schmidtke D.T."/>
            <person name="Pope C.E."/>
            <person name="Hoffman L.R."/>
            <person name="Hajjar A."/>
            <person name="Peterson S.B."/>
            <person name="Borenstein E."/>
            <person name="Mougous J."/>
        </authorList>
    </citation>
    <scope>NUCLEOTIDE SEQUENCE [LARGE SCALE GENOMIC DNA]</scope>
    <source>
        <strain evidence="17">H204</strain>
    </source>
</reference>